<comment type="similarity">
    <text evidence="1">Belongs to the CNOT10 family.</text>
</comment>
<dbReference type="STRING" id="595528.A0A0D2U9J9"/>
<dbReference type="GO" id="GO:0017148">
    <property type="term" value="P:negative regulation of translation"/>
    <property type="evidence" value="ECO:0007669"/>
    <property type="project" value="TreeGrafter"/>
</dbReference>
<reference evidence="4" key="1">
    <citation type="submission" date="2011-02" db="EMBL/GenBank/DDBJ databases">
        <title>The Genome Sequence of Capsaspora owczarzaki ATCC 30864.</title>
        <authorList>
            <person name="Russ C."/>
            <person name="Cuomo C."/>
            <person name="Burger G."/>
            <person name="Gray M.W."/>
            <person name="Holland P.W.H."/>
            <person name="King N."/>
            <person name="Lang F.B.F."/>
            <person name="Roger A.J."/>
            <person name="Ruiz-Trillo I."/>
            <person name="Young S.K."/>
            <person name="Zeng Q."/>
            <person name="Gargeya S."/>
            <person name="Alvarado L."/>
            <person name="Berlin A."/>
            <person name="Chapman S.B."/>
            <person name="Chen Z."/>
            <person name="Freedman E."/>
            <person name="Gellesch M."/>
            <person name="Goldberg J."/>
            <person name="Griggs A."/>
            <person name="Gujja S."/>
            <person name="Heilman E."/>
            <person name="Heiman D."/>
            <person name="Howarth C."/>
            <person name="Mehta T."/>
            <person name="Neiman D."/>
            <person name="Pearson M."/>
            <person name="Roberts A."/>
            <person name="Saif S."/>
            <person name="Shea T."/>
            <person name="Shenoy N."/>
            <person name="Sisk P."/>
            <person name="Stolte C."/>
            <person name="Sykes S."/>
            <person name="White J."/>
            <person name="Yandava C."/>
            <person name="Haas B."/>
            <person name="Nusbaum C."/>
            <person name="Birren B."/>
        </authorList>
    </citation>
    <scope>NUCLEOTIDE SEQUENCE</scope>
    <source>
        <strain evidence="4">ATCC 30864</strain>
    </source>
</reference>
<dbReference type="SUPFAM" id="SSF48452">
    <property type="entry name" value="TPR-like"/>
    <property type="match status" value="1"/>
</dbReference>
<evidence type="ECO:0000313" key="3">
    <source>
        <dbReference type="EMBL" id="KJE91756.1"/>
    </source>
</evidence>
<dbReference type="Gene3D" id="1.25.40.10">
    <property type="entry name" value="Tetratricopeptide repeat domain"/>
    <property type="match status" value="1"/>
</dbReference>
<dbReference type="InterPro" id="IPR019734">
    <property type="entry name" value="TPR_rpt"/>
</dbReference>
<keyword evidence="4" id="KW-1185">Reference proteome</keyword>
<feature type="region of interest" description="Disordered" evidence="2">
    <location>
        <begin position="198"/>
        <end position="225"/>
    </location>
</feature>
<dbReference type="Proteomes" id="UP000008743">
    <property type="component" value="Unassembled WGS sequence"/>
</dbReference>
<dbReference type="PANTHER" id="PTHR12979">
    <property type="entry name" value="CCR4-NOT TRANSCRIPTION COMPLEX SUBUNIT 10"/>
    <property type="match status" value="1"/>
</dbReference>
<feature type="region of interest" description="Disordered" evidence="2">
    <location>
        <begin position="385"/>
        <end position="408"/>
    </location>
</feature>
<gene>
    <name evidence="3" type="ORF">CAOG_002847</name>
</gene>
<evidence type="ECO:0000256" key="2">
    <source>
        <dbReference type="SAM" id="MobiDB-lite"/>
    </source>
</evidence>
<proteinExistence type="inferred from homology"/>
<feature type="compositionally biased region" description="Low complexity" evidence="2">
    <location>
        <begin position="385"/>
        <end position="407"/>
    </location>
</feature>
<evidence type="ECO:0000256" key="1">
    <source>
        <dbReference type="ARBA" id="ARBA00010080"/>
    </source>
</evidence>
<dbReference type="AlphaFoldDB" id="A0A0D2U9J9"/>
<dbReference type="GO" id="GO:0030014">
    <property type="term" value="C:CCR4-NOT complex"/>
    <property type="evidence" value="ECO:0007669"/>
    <property type="project" value="InterPro"/>
</dbReference>
<dbReference type="SMART" id="SM00028">
    <property type="entry name" value="TPR"/>
    <property type="match status" value="2"/>
</dbReference>
<dbReference type="PhylomeDB" id="A0A0D2U9J9"/>
<dbReference type="OrthoDB" id="25157at2759"/>
<dbReference type="GO" id="GO:0006402">
    <property type="term" value="P:mRNA catabolic process"/>
    <property type="evidence" value="ECO:0007669"/>
    <property type="project" value="TreeGrafter"/>
</dbReference>
<dbReference type="eggNOG" id="KOG2471">
    <property type="taxonomic scope" value="Eukaryota"/>
</dbReference>
<name>A0A0D2U9J9_CAPO3</name>
<evidence type="ECO:0008006" key="5">
    <source>
        <dbReference type="Google" id="ProtNLM"/>
    </source>
</evidence>
<organism evidence="3 4">
    <name type="scientific">Capsaspora owczarzaki (strain ATCC 30864)</name>
    <dbReference type="NCBI Taxonomy" id="595528"/>
    <lineage>
        <taxon>Eukaryota</taxon>
        <taxon>Filasterea</taxon>
        <taxon>Capsaspora</taxon>
    </lineage>
</organism>
<dbReference type="InParanoid" id="A0A0D2U9J9"/>
<dbReference type="PANTHER" id="PTHR12979:SF5">
    <property type="entry name" value="CCR4-NOT TRANSCRIPTION COMPLEX SUBUNIT 10"/>
    <property type="match status" value="1"/>
</dbReference>
<accession>A0A0D2U9J9</accession>
<dbReference type="EMBL" id="KE346363">
    <property type="protein sequence ID" value="KJE91756.1"/>
    <property type="molecule type" value="Genomic_DNA"/>
</dbReference>
<sequence>MQAEEAAGVALEHFAAGRFDAASQVWSSRTHAPHCGWGHSSTTSSFNAMTAITAAQRIVVREIARDRPKDVKVAHNLALADFVRSKFTQPISFLRALETIRASHANLSPDSFDDNIESSVLSYNHAVVLVHLRQFESAIAILARQFKYIQAVEETLARKICFLLLDLYINKKEVGHAATILTYLENIAPPSEPLSAPAATAAAAAPTASPSSPAAGADSSASQSHDLPPHVRFQFSILLYKAKLHLLSHSIKNCQREIKSALNIDSQNVAGLVFKARFEVLRSNPRKAIKILSSCYQHHRQRVENSSKEVAAGPDRLTILYFNNLGCVHHAMGKHSMAALYFARALQENEAFATASFVSTSAAPVLHLTSSSSSSSLSKASSKANSKAAASTPGSASSAARRPTTSRDVTKFAQDRRYELLYSYGVQLLLTEQYEAAYNSLQEALTALHKSPRLWLRLAECCIGHHLQQQHSRPPKDAAPPAVPVLFPAAASSSDASTDTKGEKPVSGYLVDLSALASLRHSSTDTAHNPVAAQQPLSLHNAMVCLQNALVLLPHHLDDNPDAPPAPPLDLDKASQAQIVAEKQRQSRLALKYNALLKLAYVALELQDPATALLHAENLEQSSQAPANLRFLATLYSVEACVMLGRVHDALARIGQATLQLDERIPPAAAQAVAVQSFSFEPTKQVMQDPLLSPDLARGALQVQLAASQCVANQLEAAARSLPQVAAPEFSKTWTLLQMYLKLRQGDSEGAIRLARSQGAVRNG</sequence>
<dbReference type="InterPro" id="IPR011990">
    <property type="entry name" value="TPR-like_helical_dom_sf"/>
</dbReference>
<protein>
    <recommendedName>
        <fullName evidence="5">CCR4-NOT transcription complex subunit 10</fullName>
    </recommendedName>
</protein>
<evidence type="ECO:0000313" key="4">
    <source>
        <dbReference type="Proteomes" id="UP000008743"/>
    </source>
</evidence>
<dbReference type="InterPro" id="IPR039740">
    <property type="entry name" value="CNOT10"/>
</dbReference>
<feature type="compositionally biased region" description="Low complexity" evidence="2">
    <location>
        <begin position="198"/>
        <end position="224"/>
    </location>
</feature>